<dbReference type="EMBL" id="KV417641">
    <property type="protein sequence ID" value="KZP12836.1"/>
    <property type="molecule type" value="Genomic_DNA"/>
</dbReference>
<evidence type="ECO:0000313" key="3">
    <source>
        <dbReference type="Proteomes" id="UP000076532"/>
    </source>
</evidence>
<feature type="transmembrane region" description="Helical" evidence="1">
    <location>
        <begin position="198"/>
        <end position="218"/>
    </location>
</feature>
<organism evidence="2 3">
    <name type="scientific">Athelia psychrophila</name>
    <dbReference type="NCBI Taxonomy" id="1759441"/>
    <lineage>
        <taxon>Eukaryota</taxon>
        <taxon>Fungi</taxon>
        <taxon>Dikarya</taxon>
        <taxon>Basidiomycota</taxon>
        <taxon>Agaricomycotina</taxon>
        <taxon>Agaricomycetes</taxon>
        <taxon>Agaricomycetidae</taxon>
        <taxon>Atheliales</taxon>
        <taxon>Atheliaceae</taxon>
        <taxon>Athelia</taxon>
    </lineage>
</organism>
<keyword evidence="1" id="KW-0812">Transmembrane</keyword>
<accession>A0A166BNY8</accession>
<reference evidence="2 3" key="1">
    <citation type="journal article" date="2016" name="Mol. Biol. Evol.">
        <title>Comparative Genomics of Early-Diverging Mushroom-Forming Fungi Provides Insights into the Origins of Lignocellulose Decay Capabilities.</title>
        <authorList>
            <person name="Nagy L.G."/>
            <person name="Riley R."/>
            <person name="Tritt A."/>
            <person name="Adam C."/>
            <person name="Daum C."/>
            <person name="Floudas D."/>
            <person name="Sun H."/>
            <person name="Yadav J.S."/>
            <person name="Pangilinan J."/>
            <person name="Larsson K.H."/>
            <person name="Matsuura K."/>
            <person name="Barry K."/>
            <person name="Labutti K."/>
            <person name="Kuo R."/>
            <person name="Ohm R.A."/>
            <person name="Bhattacharya S.S."/>
            <person name="Shirouzu T."/>
            <person name="Yoshinaga Y."/>
            <person name="Martin F.M."/>
            <person name="Grigoriev I.V."/>
            <person name="Hibbett D.S."/>
        </authorList>
    </citation>
    <scope>NUCLEOTIDE SEQUENCE [LARGE SCALE GENOMIC DNA]</scope>
    <source>
        <strain evidence="2 3">CBS 109695</strain>
    </source>
</reference>
<dbReference type="AlphaFoldDB" id="A0A166BNY8"/>
<keyword evidence="1" id="KW-1133">Transmembrane helix</keyword>
<keyword evidence="1" id="KW-0472">Membrane</keyword>
<name>A0A166BNY8_9AGAM</name>
<dbReference type="STRING" id="436010.A0A166BNY8"/>
<sequence>MPQVTTSPGSNSEGCCAASKVKRQGLGLVKFIGKLRDRESVQASCAQRGSMCSSVISSTLIFNQYVNPIALGALKWKCYDGDLRAILIETTALERSRCLGRVSTIAAAACLIGGSYANAHATNNPAPAPPTHNIAWSIDDHSMEHQVLGPCIDIVVTICTKAIGFVHIVSLRSMLAYEGRLNFTTNPRLARGNFGNGTIMNAIMAMLLILSYAAPSIILPRYTYEDNNGEYSL</sequence>
<gene>
    <name evidence="2" type="ORF">FIBSPDRAFT_961024</name>
</gene>
<dbReference type="Proteomes" id="UP000076532">
    <property type="component" value="Unassembled WGS sequence"/>
</dbReference>
<evidence type="ECO:0000256" key="1">
    <source>
        <dbReference type="SAM" id="Phobius"/>
    </source>
</evidence>
<keyword evidence="3" id="KW-1185">Reference proteome</keyword>
<protein>
    <submittedName>
        <fullName evidence="2">Uncharacterized protein</fullName>
    </submittedName>
</protein>
<proteinExistence type="predicted"/>
<dbReference type="OrthoDB" id="2688021at2759"/>
<evidence type="ECO:0000313" key="2">
    <source>
        <dbReference type="EMBL" id="KZP12836.1"/>
    </source>
</evidence>